<name>A0ABT4HNX4_MYCIR</name>
<dbReference type="RefSeq" id="WP_268787743.1">
    <property type="nucleotide sequence ID" value="NZ_JAPQYE010000021.1"/>
</dbReference>
<dbReference type="PANTHER" id="PTHR13617:SF14">
    <property type="entry name" value="PROTEIN ABHD18"/>
    <property type="match status" value="1"/>
</dbReference>
<feature type="region of interest" description="Disordered" evidence="1">
    <location>
        <begin position="1"/>
        <end position="25"/>
    </location>
</feature>
<proteinExistence type="predicted"/>
<dbReference type="PANTHER" id="PTHR13617">
    <property type="entry name" value="PROTEIN ABHD18"/>
    <property type="match status" value="1"/>
</dbReference>
<dbReference type="InterPro" id="IPR029058">
    <property type="entry name" value="AB_hydrolase_fold"/>
</dbReference>
<evidence type="ECO:0000313" key="3">
    <source>
        <dbReference type="Proteomes" id="UP001084650"/>
    </source>
</evidence>
<evidence type="ECO:0000313" key="2">
    <source>
        <dbReference type="EMBL" id="MCZ0731779.1"/>
    </source>
</evidence>
<gene>
    <name evidence="2" type="ORF">OY187_27355</name>
</gene>
<accession>A0ABT4HNX4</accession>
<evidence type="ECO:0000256" key="1">
    <source>
        <dbReference type="SAM" id="MobiDB-lite"/>
    </source>
</evidence>
<keyword evidence="3" id="KW-1185">Reference proteome</keyword>
<evidence type="ECO:0008006" key="4">
    <source>
        <dbReference type="Google" id="ProtNLM"/>
    </source>
</evidence>
<dbReference type="Gene3D" id="3.40.50.1820">
    <property type="entry name" value="alpha/beta hydrolase"/>
    <property type="match status" value="1"/>
</dbReference>
<protein>
    <recommendedName>
        <fullName evidence="4">Alpha/beta hydrolase</fullName>
    </recommendedName>
</protein>
<dbReference type="EMBL" id="JAPQYE010000021">
    <property type="protein sequence ID" value="MCZ0731779.1"/>
    <property type="molecule type" value="Genomic_DNA"/>
</dbReference>
<comment type="caution">
    <text evidence="2">The sequence shown here is derived from an EMBL/GenBank/DDBJ whole genome shotgun (WGS) entry which is preliminary data.</text>
</comment>
<sequence>MAQGDGGREPAAGGGHVTSPPSPLDHAVRALGRAGRFYARSWRGYLGDRPDDLPLARPTPALALQALRDEVVLIGFRLMHPLGDVEVFEQVRGEVQDAIEFYTAQGFLQQPERFFEAPPPLTEVTVRPVQSRGRAYHRIAFDSGFAPRFGEPGRDRWLGYTANRRGYALMLRHSRPRPWVVCVHGALMGRGWLDLTLFRAWHLHDDLGLNVVFPVLPLHGPRARDLPAGVAFPGQDVLDNVHATAQAVWDIRRLLSWIRMQEPNSRIGLNSISLGGLVTALIASLEDGLSCAILGVPVADLTTLLGRHAGIGRADPRRGTVEVAAPLGRMVSPLSLQPRVPMRGRFIYAGVADQLVHPREQVIRLWEHWGRPEITWYQGGHTGFFQSRPVQRAIDSALVQSGLVNS</sequence>
<reference evidence="2" key="1">
    <citation type="submission" date="2022-12" db="EMBL/GenBank/DDBJ databases">
        <title>Whole genome sequence of Mycolicibacterium iranicum strain SBH312.</title>
        <authorList>
            <person name="Jani J."/>
            <person name="Arifin Mustapha Z."/>
            <person name="Ahmed K."/>
            <person name="Kai Ling C."/>
        </authorList>
    </citation>
    <scope>NUCLEOTIDE SEQUENCE</scope>
    <source>
        <strain evidence="2">SBH312</strain>
    </source>
</reference>
<dbReference type="Proteomes" id="UP001084650">
    <property type="component" value="Unassembled WGS sequence"/>
</dbReference>
<organism evidence="2 3">
    <name type="scientific">Mycolicibacterium iranicum</name>
    <name type="common">Mycobacterium iranicum</name>
    <dbReference type="NCBI Taxonomy" id="912594"/>
    <lineage>
        <taxon>Bacteria</taxon>
        <taxon>Bacillati</taxon>
        <taxon>Actinomycetota</taxon>
        <taxon>Actinomycetes</taxon>
        <taxon>Mycobacteriales</taxon>
        <taxon>Mycobacteriaceae</taxon>
        <taxon>Mycolicibacterium</taxon>
    </lineage>
</organism>
<dbReference type="SUPFAM" id="SSF53474">
    <property type="entry name" value="alpha/beta-Hydrolases"/>
    <property type="match status" value="1"/>
</dbReference>